<dbReference type="AlphaFoldDB" id="A0A1N6FTS7"/>
<dbReference type="OrthoDB" id="2680392at2"/>
<accession>A0A1N6FTS7</accession>
<evidence type="ECO:0008006" key="3">
    <source>
        <dbReference type="Google" id="ProtNLM"/>
    </source>
</evidence>
<organism evidence="1 2">
    <name type="scientific">Chitinophaga niabensis</name>
    <dbReference type="NCBI Taxonomy" id="536979"/>
    <lineage>
        <taxon>Bacteria</taxon>
        <taxon>Pseudomonadati</taxon>
        <taxon>Bacteroidota</taxon>
        <taxon>Chitinophagia</taxon>
        <taxon>Chitinophagales</taxon>
        <taxon>Chitinophagaceae</taxon>
        <taxon>Chitinophaga</taxon>
    </lineage>
</organism>
<dbReference type="Proteomes" id="UP000185003">
    <property type="component" value="Unassembled WGS sequence"/>
</dbReference>
<evidence type="ECO:0000313" key="2">
    <source>
        <dbReference type="Proteomes" id="UP000185003"/>
    </source>
</evidence>
<proteinExistence type="predicted"/>
<protein>
    <recommendedName>
        <fullName evidence="3">DUF3800 domain-containing protein</fullName>
    </recommendedName>
</protein>
<sequence>MKYCLYMDESGNHGLTQVDESFPVFLLCSVLIAESDYDTIRCSINELKHQFWNNKNVIFHSRDIRKCDKEFAVLFDLEKKAQFYDGINKIVAENNYTIIASAIRKDEYIKRFGRLANDVYEIALSFIIERAVFLLDDIRDSNKELEIIIEKRGSKEDKQLHEHFQRLMARGTGYVSAERLRAYNLSIVFKSKRENINGLQLADLVAYPIARYVIDRDRPNPSYDAIKDKVYSKKGRIYGLKVYP</sequence>
<keyword evidence="2" id="KW-1185">Reference proteome</keyword>
<dbReference type="InterPro" id="IPR024524">
    <property type="entry name" value="DUF3800"/>
</dbReference>
<dbReference type="EMBL" id="FSRA01000001">
    <property type="protein sequence ID" value="SIN98719.1"/>
    <property type="molecule type" value="Genomic_DNA"/>
</dbReference>
<reference evidence="1 2" key="1">
    <citation type="submission" date="2016-11" db="EMBL/GenBank/DDBJ databases">
        <authorList>
            <person name="Jaros S."/>
            <person name="Januszkiewicz K."/>
            <person name="Wedrychowicz H."/>
        </authorList>
    </citation>
    <scope>NUCLEOTIDE SEQUENCE [LARGE SCALE GENOMIC DNA]</scope>
    <source>
        <strain evidence="1 2">DSM 24787</strain>
    </source>
</reference>
<dbReference type="Pfam" id="PF12686">
    <property type="entry name" value="DUF3800"/>
    <property type="match status" value="1"/>
</dbReference>
<evidence type="ECO:0000313" key="1">
    <source>
        <dbReference type="EMBL" id="SIN98719.1"/>
    </source>
</evidence>
<gene>
    <name evidence="1" type="ORF">SAMN04488055_2410</name>
</gene>
<name>A0A1N6FTS7_9BACT</name>